<name>A0ABV6J7J5_9BACL</name>
<reference evidence="1 2" key="1">
    <citation type="submission" date="2024-09" db="EMBL/GenBank/DDBJ databases">
        <authorList>
            <person name="Sun Q."/>
            <person name="Mori K."/>
        </authorList>
    </citation>
    <scope>NUCLEOTIDE SEQUENCE [LARGE SCALE GENOMIC DNA]</scope>
    <source>
        <strain evidence="1 2">CCM 4839</strain>
    </source>
</reference>
<keyword evidence="2" id="KW-1185">Reference proteome</keyword>
<protein>
    <submittedName>
        <fullName evidence="1">Uncharacterized protein</fullName>
    </submittedName>
</protein>
<dbReference type="Proteomes" id="UP001589818">
    <property type="component" value="Unassembled WGS sequence"/>
</dbReference>
<evidence type="ECO:0000313" key="2">
    <source>
        <dbReference type="Proteomes" id="UP001589818"/>
    </source>
</evidence>
<dbReference type="EMBL" id="JBHLVF010000012">
    <property type="protein sequence ID" value="MFC0391848.1"/>
    <property type="molecule type" value="Genomic_DNA"/>
</dbReference>
<comment type="caution">
    <text evidence="1">The sequence shown here is derived from an EMBL/GenBank/DDBJ whole genome shotgun (WGS) entry which is preliminary data.</text>
</comment>
<evidence type="ECO:0000313" key="1">
    <source>
        <dbReference type="EMBL" id="MFC0391848.1"/>
    </source>
</evidence>
<dbReference type="RefSeq" id="WP_204821273.1">
    <property type="nucleotide sequence ID" value="NZ_JANHOF010000011.1"/>
</dbReference>
<gene>
    <name evidence="1" type="ORF">ACFFJ8_10780</name>
</gene>
<organism evidence="1 2">
    <name type="scientific">Paenibacillus mendelii</name>
    <dbReference type="NCBI Taxonomy" id="206163"/>
    <lineage>
        <taxon>Bacteria</taxon>
        <taxon>Bacillati</taxon>
        <taxon>Bacillota</taxon>
        <taxon>Bacilli</taxon>
        <taxon>Bacillales</taxon>
        <taxon>Paenibacillaceae</taxon>
        <taxon>Paenibacillus</taxon>
    </lineage>
</organism>
<accession>A0ABV6J7J5</accession>
<proteinExistence type="predicted"/>
<sequence>MGVALNISPFDYLNRLRIEEAVELLGGIALPIIRFTGILNILEKI</sequence>